<protein>
    <recommendedName>
        <fullName evidence="3">IPT/TIG domain-containing protein</fullName>
    </recommendedName>
</protein>
<evidence type="ECO:0000313" key="2">
    <source>
        <dbReference type="Proteomes" id="UP000178323"/>
    </source>
</evidence>
<reference evidence="1 2" key="1">
    <citation type="journal article" date="2016" name="Nat. Commun.">
        <title>Thousands of microbial genomes shed light on interconnected biogeochemical processes in an aquifer system.</title>
        <authorList>
            <person name="Anantharaman K."/>
            <person name="Brown C.T."/>
            <person name="Hug L.A."/>
            <person name="Sharon I."/>
            <person name="Castelle C.J."/>
            <person name="Probst A.J."/>
            <person name="Thomas B.C."/>
            <person name="Singh A."/>
            <person name="Wilkins M.J."/>
            <person name="Karaoz U."/>
            <person name="Brodie E.L."/>
            <person name="Williams K.H."/>
            <person name="Hubbard S.S."/>
            <person name="Banfield J.F."/>
        </authorList>
    </citation>
    <scope>NUCLEOTIDE SEQUENCE [LARGE SCALE GENOMIC DNA]</scope>
</reference>
<sequence>MEISKFMKKIFSATMAVFLAISVLFISRGILFAEETTKPVVNTAFYATNYHYFIDIDASFKIYGSGFGDIQGNVINIDKNINLLVQSWSDTSIKMVTINNNGTVSVGPNNLIVRTSDGIDSEQFIVTFEKYWIGPNILSISPAIINLGDQVEIIGENFGDSQPVDCPIIPSNPAVPVQVY</sequence>
<comment type="caution">
    <text evidence="1">The sequence shown here is derived from an EMBL/GenBank/DDBJ whole genome shotgun (WGS) entry which is preliminary data.</text>
</comment>
<dbReference type="EMBL" id="MFFS01000022">
    <property type="protein sequence ID" value="OGF22551.1"/>
    <property type="molecule type" value="Genomic_DNA"/>
</dbReference>
<proteinExistence type="predicted"/>
<accession>A0A1F5S8H6</accession>
<gene>
    <name evidence="1" type="ORF">A2Y83_04280</name>
</gene>
<dbReference type="AlphaFoldDB" id="A0A1F5S8H6"/>
<organism evidence="1 2">
    <name type="scientific">Candidatus Falkowbacteria bacterium RBG_13_39_14</name>
    <dbReference type="NCBI Taxonomy" id="1797985"/>
    <lineage>
        <taxon>Bacteria</taxon>
        <taxon>Candidatus Falkowiibacteriota</taxon>
    </lineage>
</organism>
<dbReference type="STRING" id="1797985.A2Y83_04280"/>
<evidence type="ECO:0000313" key="1">
    <source>
        <dbReference type="EMBL" id="OGF22551.1"/>
    </source>
</evidence>
<dbReference type="Proteomes" id="UP000178323">
    <property type="component" value="Unassembled WGS sequence"/>
</dbReference>
<dbReference type="Gene3D" id="2.60.40.10">
    <property type="entry name" value="Immunoglobulins"/>
    <property type="match status" value="1"/>
</dbReference>
<evidence type="ECO:0008006" key="3">
    <source>
        <dbReference type="Google" id="ProtNLM"/>
    </source>
</evidence>
<dbReference type="InterPro" id="IPR013783">
    <property type="entry name" value="Ig-like_fold"/>
</dbReference>
<name>A0A1F5S8H6_9BACT</name>